<feature type="transmembrane region" description="Helical" evidence="2">
    <location>
        <begin position="28"/>
        <end position="53"/>
    </location>
</feature>
<evidence type="ECO:0000256" key="2">
    <source>
        <dbReference type="SAM" id="Phobius"/>
    </source>
</evidence>
<feature type="compositionally biased region" description="Basic residues" evidence="1">
    <location>
        <begin position="476"/>
        <end position="490"/>
    </location>
</feature>
<feature type="transmembrane region" description="Helical" evidence="2">
    <location>
        <begin position="173"/>
        <end position="198"/>
    </location>
</feature>
<feature type="compositionally biased region" description="Low complexity" evidence="1">
    <location>
        <begin position="497"/>
        <end position="507"/>
    </location>
</feature>
<dbReference type="Proteomes" id="UP001500909">
    <property type="component" value="Unassembled WGS sequence"/>
</dbReference>
<feature type="transmembrane region" description="Helical" evidence="2">
    <location>
        <begin position="274"/>
        <end position="294"/>
    </location>
</feature>
<sequence length="540" mass="54223">MSQLTDSDPTAAPSDGAPVPRVTTRVGAFLVGMVTAGLGLGVCTVSVLLLWIAAPAPAGGPAGALHVAADLWLLAHGADLVRSAGPGTTAVPVGLTPLLLVAVPVWLLYRCAQHALSGAAEGPAARQAHSTGPRAAAPGAVLGRFLGGYLLVAAVAVAYAATGPLRVDPSSALLFVPLTAVGTVAVVAARTIGLRAALPVSGRLRRLRSALPPALRAAFARPLRAAALRAASAAGAVLLATGALLLLTGAVWHAGAVRHGLLQLAPDWPGRGTVVLICLLLLPNAAVWGAAYALGTGFTLGAGSVVGPLGTTAHPSGLPPFPLLGAVPQEGAGSPLTWAVVAGPVVAGAVAARYAARPARVAVAGVRQAARHSGDGPAGKRRTRAATARLLRWNRRATATVAASAALWCGAGAAVLSGVAGGALGTAALRHLGPSWWLTGAAAAGWTAAVAVPGALLLREWYLWRGLGRSPLAGFRGHRAGRAQRRKARAARRERSAAASRAAAQERAVTRAKRRARRSDGTRRADRARGPEGPGGPGRD</sequence>
<feature type="transmembrane region" description="Helical" evidence="2">
    <location>
        <begin position="399"/>
        <end position="424"/>
    </location>
</feature>
<accession>A0ABP3KX17</accession>
<name>A0ABP3KX17_9ACTN</name>
<keyword evidence="4" id="KW-1185">Reference proteome</keyword>
<proteinExistence type="predicted"/>
<protein>
    <submittedName>
        <fullName evidence="3">DUF6350 family protein</fullName>
    </submittedName>
</protein>
<dbReference type="RefSeq" id="WP_346098662.1">
    <property type="nucleotide sequence ID" value="NZ_BAAABY010000045.1"/>
</dbReference>
<organism evidence="3 4">
    <name type="scientific">Streptomyces olivaceiscleroticus</name>
    <dbReference type="NCBI Taxonomy" id="68245"/>
    <lineage>
        <taxon>Bacteria</taxon>
        <taxon>Bacillati</taxon>
        <taxon>Actinomycetota</taxon>
        <taxon>Actinomycetes</taxon>
        <taxon>Kitasatosporales</taxon>
        <taxon>Streptomycetaceae</taxon>
        <taxon>Streptomyces</taxon>
    </lineage>
</organism>
<reference evidence="4" key="1">
    <citation type="journal article" date="2019" name="Int. J. Syst. Evol. Microbiol.">
        <title>The Global Catalogue of Microorganisms (GCM) 10K type strain sequencing project: providing services to taxonomists for standard genome sequencing and annotation.</title>
        <authorList>
            <consortium name="The Broad Institute Genomics Platform"/>
            <consortium name="The Broad Institute Genome Sequencing Center for Infectious Disease"/>
            <person name="Wu L."/>
            <person name="Ma J."/>
        </authorList>
    </citation>
    <scope>NUCLEOTIDE SEQUENCE [LARGE SCALE GENOMIC DNA]</scope>
    <source>
        <strain evidence="4">JCM 4805</strain>
    </source>
</reference>
<evidence type="ECO:0000313" key="4">
    <source>
        <dbReference type="Proteomes" id="UP001500909"/>
    </source>
</evidence>
<dbReference type="EMBL" id="BAAABY010000045">
    <property type="protein sequence ID" value="GAA0488670.1"/>
    <property type="molecule type" value="Genomic_DNA"/>
</dbReference>
<keyword evidence="2" id="KW-0812">Transmembrane</keyword>
<dbReference type="InterPro" id="IPR045931">
    <property type="entry name" value="DUF6350"/>
</dbReference>
<evidence type="ECO:0000313" key="3">
    <source>
        <dbReference type="EMBL" id="GAA0488670.1"/>
    </source>
</evidence>
<keyword evidence="2" id="KW-0472">Membrane</keyword>
<feature type="transmembrane region" description="Helical" evidence="2">
    <location>
        <begin position="90"/>
        <end position="109"/>
    </location>
</feature>
<comment type="caution">
    <text evidence="3">The sequence shown here is derived from an EMBL/GenBank/DDBJ whole genome shotgun (WGS) entry which is preliminary data.</text>
</comment>
<feature type="compositionally biased region" description="Basic and acidic residues" evidence="1">
    <location>
        <begin position="518"/>
        <end position="530"/>
    </location>
</feature>
<feature type="transmembrane region" description="Helical" evidence="2">
    <location>
        <begin position="141"/>
        <end position="161"/>
    </location>
</feature>
<evidence type="ECO:0000256" key="1">
    <source>
        <dbReference type="SAM" id="MobiDB-lite"/>
    </source>
</evidence>
<feature type="transmembrane region" description="Helical" evidence="2">
    <location>
        <begin position="230"/>
        <end position="254"/>
    </location>
</feature>
<dbReference type="Pfam" id="PF19877">
    <property type="entry name" value="DUF6350"/>
    <property type="match status" value="1"/>
</dbReference>
<feature type="region of interest" description="Disordered" evidence="1">
    <location>
        <begin position="475"/>
        <end position="540"/>
    </location>
</feature>
<gene>
    <name evidence="3" type="ORF">GCM10010361_62240</name>
</gene>
<keyword evidence="2" id="KW-1133">Transmembrane helix</keyword>
<feature type="transmembrane region" description="Helical" evidence="2">
    <location>
        <begin position="436"/>
        <end position="458"/>
    </location>
</feature>